<comment type="similarity">
    <text evidence="1 6">Belongs to the DTD family.</text>
</comment>
<dbReference type="Proteomes" id="UP000759537">
    <property type="component" value="Unassembled WGS sequence"/>
</dbReference>
<evidence type="ECO:0000256" key="1">
    <source>
        <dbReference type="ARBA" id="ARBA00009673"/>
    </source>
</evidence>
<proteinExistence type="inferred from homology"/>
<dbReference type="Gene3D" id="3.50.80.10">
    <property type="entry name" value="D-tyrosyl-tRNA(Tyr) deacylase"/>
    <property type="match status" value="1"/>
</dbReference>
<dbReference type="GO" id="GO:0000049">
    <property type="term" value="F:tRNA binding"/>
    <property type="evidence" value="ECO:0007669"/>
    <property type="project" value="UniProtKB-KW"/>
</dbReference>
<protein>
    <recommendedName>
        <fullName evidence="3 6">D-aminoacyl-tRNA deacylase</fullName>
        <ecNumber evidence="2 6">3.1.1.96</ecNumber>
    </recommendedName>
</protein>
<dbReference type="EC" id="3.1.1.96" evidence="2 6"/>
<dbReference type="SUPFAM" id="SSF69500">
    <property type="entry name" value="DTD-like"/>
    <property type="match status" value="1"/>
</dbReference>
<dbReference type="PANTHER" id="PTHR10472">
    <property type="entry name" value="D-TYROSYL-TRNA TYR DEACYLASE"/>
    <property type="match status" value="1"/>
</dbReference>
<evidence type="ECO:0000256" key="2">
    <source>
        <dbReference type="ARBA" id="ARBA00013056"/>
    </source>
</evidence>
<dbReference type="Pfam" id="PF02580">
    <property type="entry name" value="Tyr_Deacylase"/>
    <property type="match status" value="1"/>
</dbReference>
<evidence type="ECO:0000256" key="6">
    <source>
        <dbReference type="RuleBase" id="RU003470"/>
    </source>
</evidence>
<keyword evidence="6" id="KW-0963">Cytoplasm</keyword>
<sequence length="179" mass="19256">MRAVVQRVLSASVTVNSEIVSEISRGLMVLVGIGVDDNAADVENLAKKILSLKVFSNSSGDMWKANVKDIQGEILCVSQFTLMANTSKGNKPDFHRAMPAGQSQATYASFLQFMGTQYSPGKIKDGKFGAMMNVSLTNEGPVTFTLDSRKFEYITPPIPTQAVAQSSGGLIRSPDETSK</sequence>
<accession>A0A9P5MUT8</accession>
<reference evidence="7" key="1">
    <citation type="submission" date="2019-10" db="EMBL/GenBank/DDBJ databases">
        <authorList>
            <consortium name="DOE Joint Genome Institute"/>
            <person name="Kuo A."/>
            <person name="Miyauchi S."/>
            <person name="Kiss E."/>
            <person name="Drula E."/>
            <person name="Kohler A."/>
            <person name="Sanchez-Garcia M."/>
            <person name="Andreopoulos B."/>
            <person name="Barry K.W."/>
            <person name="Bonito G."/>
            <person name="Buee M."/>
            <person name="Carver A."/>
            <person name="Chen C."/>
            <person name="Cichocki N."/>
            <person name="Clum A."/>
            <person name="Culley D."/>
            <person name="Crous P.W."/>
            <person name="Fauchery L."/>
            <person name="Girlanda M."/>
            <person name="Hayes R."/>
            <person name="Keri Z."/>
            <person name="LaButti K."/>
            <person name="Lipzen A."/>
            <person name="Lombard V."/>
            <person name="Magnuson J."/>
            <person name="Maillard F."/>
            <person name="Morin E."/>
            <person name="Murat C."/>
            <person name="Nolan M."/>
            <person name="Ohm R."/>
            <person name="Pangilinan J."/>
            <person name="Pereira M."/>
            <person name="Perotto S."/>
            <person name="Peter M."/>
            <person name="Riley R."/>
            <person name="Sitrit Y."/>
            <person name="Stielow B."/>
            <person name="Szollosi G."/>
            <person name="Zifcakova L."/>
            <person name="Stursova M."/>
            <person name="Spatafora J.W."/>
            <person name="Tedersoo L."/>
            <person name="Vaario L.-M."/>
            <person name="Yamada A."/>
            <person name="Yan M."/>
            <person name="Wang P."/>
            <person name="Xu J."/>
            <person name="Bruns T."/>
            <person name="Baldrian P."/>
            <person name="Vilgalys R."/>
            <person name="Henrissat B."/>
            <person name="Grigoriev I.V."/>
            <person name="Hibbett D."/>
            <person name="Nagy L.G."/>
            <person name="Martin F.M."/>
        </authorList>
    </citation>
    <scope>NUCLEOTIDE SEQUENCE</scope>
    <source>
        <strain evidence="7">Prilba</strain>
    </source>
</reference>
<keyword evidence="6" id="KW-0820">tRNA-binding</keyword>
<organism evidence="7 8">
    <name type="scientific">Russula ochroleuca</name>
    <dbReference type="NCBI Taxonomy" id="152965"/>
    <lineage>
        <taxon>Eukaryota</taxon>
        <taxon>Fungi</taxon>
        <taxon>Dikarya</taxon>
        <taxon>Basidiomycota</taxon>
        <taxon>Agaricomycotina</taxon>
        <taxon>Agaricomycetes</taxon>
        <taxon>Russulales</taxon>
        <taxon>Russulaceae</taxon>
        <taxon>Russula</taxon>
    </lineage>
</organism>
<evidence type="ECO:0000256" key="3">
    <source>
        <dbReference type="ARBA" id="ARBA00020007"/>
    </source>
</evidence>
<reference evidence="7" key="2">
    <citation type="journal article" date="2020" name="Nat. Commun.">
        <title>Large-scale genome sequencing of mycorrhizal fungi provides insights into the early evolution of symbiotic traits.</title>
        <authorList>
            <person name="Miyauchi S."/>
            <person name="Kiss E."/>
            <person name="Kuo A."/>
            <person name="Drula E."/>
            <person name="Kohler A."/>
            <person name="Sanchez-Garcia M."/>
            <person name="Morin E."/>
            <person name="Andreopoulos B."/>
            <person name="Barry K.W."/>
            <person name="Bonito G."/>
            <person name="Buee M."/>
            <person name="Carver A."/>
            <person name="Chen C."/>
            <person name="Cichocki N."/>
            <person name="Clum A."/>
            <person name="Culley D."/>
            <person name="Crous P.W."/>
            <person name="Fauchery L."/>
            <person name="Girlanda M."/>
            <person name="Hayes R.D."/>
            <person name="Keri Z."/>
            <person name="LaButti K."/>
            <person name="Lipzen A."/>
            <person name="Lombard V."/>
            <person name="Magnuson J."/>
            <person name="Maillard F."/>
            <person name="Murat C."/>
            <person name="Nolan M."/>
            <person name="Ohm R.A."/>
            <person name="Pangilinan J."/>
            <person name="Pereira M.F."/>
            <person name="Perotto S."/>
            <person name="Peter M."/>
            <person name="Pfister S."/>
            <person name="Riley R."/>
            <person name="Sitrit Y."/>
            <person name="Stielow J.B."/>
            <person name="Szollosi G."/>
            <person name="Zifcakova L."/>
            <person name="Stursova M."/>
            <person name="Spatafora J.W."/>
            <person name="Tedersoo L."/>
            <person name="Vaario L.M."/>
            <person name="Yamada A."/>
            <person name="Yan M."/>
            <person name="Wang P."/>
            <person name="Xu J."/>
            <person name="Bruns T."/>
            <person name="Baldrian P."/>
            <person name="Vilgalys R."/>
            <person name="Dunand C."/>
            <person name="Henrissat B."/>
            <person name="Grigoriev I.V."/>
            <person name="Hibbett D."/>
            <person name="Nagy L.G."/>
            <person name="Martin F.M."/>
        </authorList>
    </citation>
    <scope>NUCLEOTIDE SEQUENCE</scope>
    <source>
        <strain evidence="7">Prilba</strain>
    </source>
</reference>
<name>A0A9P5MUT8_9AGAM</name>
<dbReference type="OrthoDB" id="275783at2759"/>
<dbReference type="EMBL" id="WHVB01000010">
    <property type="protein sequence ID" value="KAF8479308.1"/>
    <property type="molecule type" value="Genomic_DNA"/>
</dbReference>
<keyword evidence="8" id="KW-1185">Reference proteome</keyword>
<dbReference type="InterPro" id="IPR003732">
    <property type="entry name" value="Daa-tRNA_deacyls_DTD"/>
</dbReference>
<keyword evidence="6" id="KW-0694">RNA-binding</keyword>
<dbReference type="PANTHER" id="PTHR10472:SF5">
    <property type="entry name" value="D-AMINOACYL-TRNA DEACYLASE 1"/>
    <property type="match status" value="1"/>
</dbReference>
<comment type="catalytic activity">
    <reaction evidence="5">
        <text>a D-aminoacyl-tRNA + H2O = a tRNA + a D-alpha-amino acid + H(+)</text>
        <dbReference type="Rhea" id="RHEA:13953"/>
        <dbReference type="Rhea" id="RHEA-COMP:10123"/>
        <dbReference type="Rhea" id="RHEA-COMP:10124"/>
        <dbReference type="ChEBI" id="CHEBI:15377"/>
        <dbReference type="ChEBI" id="CHEBI:15378"/>
        <dbReference type="ChEBI" id="CHEBI:59871"/>
        <dbReference type="ChEBI" id="CHEBI:78442"/>
        <dbReference type="ChEBI" id="CHEBI:79333"/>
        <dbReference type="EC" id="3.1.1.96"/>
    </reaction>
</comment>
<dbReference type="HAMAP" id="MF_00518">
    <property type="entry name" value="Deacylase_Dtd"/>
    <property type="match status" value="1"/>
</dbReference>
<evidence type="ECO:0000256" key="5">
    <source>
        <dbReference type="ARBA" id="ARBA00048018"/>
    </source>
</evidence>
<gene>
    <name evidence="7" type="ORF">DFH94DRAFT_632500</name>
</gene>
<comment type="catalytic activity">
    <reaction evidence="4">
        <text>glycyl-tRNA(Ala) + H2O = tRNA(Ala) + glycine + H(+)</text>
        <dbReference type="Rhea" id="RHEA:53744"/>
        <dbReference type="Rhea" id="RHEA-COMP:9657"/>
        <dbReference type="Rhea" id="RHEA-COMP:13640"/>
        <dbReference type="ChEBI" id="CHEBI:15377"/>
        <dbReference type="ChEBI" id="CHEBI:15378"/>
        <dbReference type="ChEBI" id="CHEBI:57305"/>
        <dbReference type="ChEBI" id="CHEBI:78442"/>
        <dbReference type="ChEBI" id="CHEBI:78522"/>
        <dbReference type="EC" id="3.1.1.96"/>
    </reaction>
</comment>
<comment type="caution">
    <text evidence="7">The sequence shown here is derived from an EMBL/GenBank/DDBJ whole genome shotgun (WGS) entry which is preliminary data.</text>
</comment>
<dbReference type="GO" id="GO:0005737">
    <property type="term" value="C:cytoplasm"/>
    <property type="evidence" value="ECO:0007669"/>
    <property type="project" value="UniProtKB-SubCell"/>
</dbReference>
<dbReference type="FunFam" id="3.50.80.10:FF:000001">
    <property type="entry name" value="D-aminoacyl-tRNA deacylase"/>
    <property type="match status" value="1"/>
</dbReference>
<keyword evidence="6" id="KW-0378">Hydrolase</keyword>
<dbReference type="AlphaFoldDB" id="A0A9P5MUT8"/>
<dbReference type="GO" id="GO:0051500">
    <property type="term" value="F:D-tyrosyl-tRNA(Tyr) deacylase activity"/>
    <property type="evidence" value="ECO:0007669"/>
    <property type="project" value="TreeGrafter"/>
</dbReference>
<dbReference type="InterPro" id="IPR023509">
    <property type="entry name" value="DTD-like_sf"/>
</dbReference>
<comment type="subcellular location">
    <subcellularLocation>
        <location evidence="6">Cytoplasm</location>
    </subcellularLocation>
</comment>
<dbReference type="CDD" id="cd00563">
    <property type="entry name" value="Dtyr_deacylase"/>
    <property type="match status" value="1"/>
</dbReference>
<evidence type="ECO:0000256" key="4">
    <source>
        <dbReference type="ARBA" id="ARBA00047676"/>
    </source>
</evidence>
<dbReference type="NCBIfam" id="TIGR00256">
    <property type="entry name" value="D-aminoacyl-tRNA deacylase"/>
    <property type="match status" value="1"/>
</dbReference>
<evidence type="ECO:0000313" key="8">
    <source>
        <dbReference type="Proteomes" id="UP000759537"/>
    </source>
</evidence>
<evidence type="ECO:0000313" key="7">
    <source>
        <dbReference type="EMBL" id="KAF8479308.1"/>
    </source>
</evidence>